<comment type="caution">
    <text evidence="2">The sequence shown here is derived from an EMBL/GenBank/DDBJ whole genome shotgun (WGS) entry which is preliminary data.</text>
</comment>
<evidence type="ECO:0000313" key="3">
    <source>
        <dbReference type="Proteomes" id="UP000233781"/>
    </source>
</evidence>
<keyword evidence="3" id="KW-1185">Reference proteome</keyword>
<dbReference type="RefSeq" id="WP_101395283.1">
    <property type="nucleotide sequence ID" value="NZ_PJNE01000001.1"/>
</dbReference>
<protein>
    <submittedName>
        <fullName evidence="2">Uncharacterized protein</fullName>
    </submittedName>
</protein>
<evidence type="ECO:0000256" key="1">
    <source>
        <dbReference type="SAM" id="Phobius"/>
    </source>
</evidence>
<dbReference type="Proteomes" id="UP000233781">
    <property type="component" value="Unassembled WGS sequence"/>
</dbReference>
<feature type="transmembrane region" description="Helical" evidence="1">
    <location>
        <begin position="109"/>
        <end position="128"/>
    </location>
</feature>
<keyword evidence="1" id="KW-0472">Membrane</keyword>
<name>A0A2N3YIU5_9MICO</name>
<accession>A0A2N3YIU5</accession>
<organism evidence="2 3">
    <name type="scientific">Phycicoccus duodecadis</name>
    <dbReference type="NCBI Taxonomy" id="173053"/>
    <lineage>
        <taxon>Bacteria</taxon>
        <taxon>Bacillati</taxon>
        <taxon>Actinomycetota</taxon>
        <taxon>Actinomycetes</taxon>
        <taxon>Micrococcales</taxon>
        <taxon>Intrasporangiaceae</taxon>
        <taxon>Phycicoccus</taxon>
    </lineage>
</organism>
<dbReference type="AlphaFoldDB" id="A0A2N3YIU5"/>
<feature type="transmembrane region" description="Helical" evidence="1">
    <location>
        <begin position="32"/>
        <end position="58"/>
    </location>
</feature>
<feature type="transmembrane region" description="Helical" evidence="1">
    <location>
        <begin position="78"/>
        <end position="97"/>
    </location>
</feature>
<gene>
    <name evidence="2" type="ORF">ATL31_1587</name>
</gene>
<sequence length="129" mass="12501">MPAETSATTLAPRHADPDELAHRTARRWAVGVLLAGTLALAAYLSLVMLAVALVVALFGSVLDLGSGRLDAGGLALDAAPGLLVAWCLGLAAVAALAGRTALGPRAVGLAGGLLGTAAGAGMLALAGVL</sequence>
<keyword evidence="1" id="KW-1133">Transmembrane helix</keyword>
<evidence type="ECO:0000313" key="2">
    <source>
        <dbReference type="EMBL" id="PKW26765.1"/>
    </source>
</evidence>
<reference evidence="2 3" key="1">
    <citation type="submission" date="2017-12" db="EMBL/GenBank/DDBJ databases">
        <title>Sequencing the genomes of 1000 Actinobacteria strains.</title>
        <authorList>
            <person name="Klenk H.-P."/>
        </authorList>
    </citation>
    <scope>NUCLEOTIDE SEQUENCE [LARGE SCALE GENOMIC DNA]</scope>
    <source>
        <strain evidence="2 3">DSM 12806</strain>
    </source>
</reference>
<dbReference type="EMBL" id="PJNE01000001">
    <property type="protein sequence ID" value="PKW26765.1"/>
    <property type="molecule type" value="Genomic_DNA"/>
</dbReference>
<keyword evidence="1" id="KW-0812">Transmembrane</keyword>
<proteinExistence type="predicted"/>